<dbReference type="AlphaFoldDB" id="A0A841ZT17"/>
<dbReference type="InterPro" id="IPR029058">
    <property type="entry name" value="AB_hydrolase_fold"/>
</dbReference>
<sequence length="668" mass="73345">MPKTEKLNTSDLDIIELSGKWVYKEPTKGKYLNVNGVSRAYKVKEGKYNTKSGLDYIVVENTKTGEVGMIFQGTQGQKNGGKDILTDATLPGNIPDEQLKAADKAYKKMSKEYKISYVGGNSLGGGLGNYVASNNEVKSVTYNPAILPDGKYSHKNPDITNYMSEYDPLTLGERSAGYMKRLPGKNIIVKNNMPLFATLASNHTGYADPIKIDGEDVLIDADAYLPVGVWSGEILTGGKGHKIDVNPENMKILADAMVSKMKGQITTAQSHVDHAVDIVEREGSKLDDRTMKLTDSFDDLLGQGSFGKALTTMAGYEFLRDIIESGNPAVSKASEAINRLRSSSVFSDFLVSFLGNFEGMTGAAIDLPILIGDAIMRLDDIITEVNALKKNAIPMLFNGIDNEFFNDGMVAELKAHYKVIDENKEVMTNQIVTFGTQVTYVSKELEKADKLLTATQKVERASAPPATSDFTLQESKALKDGMRKKQKLLDRNYKKFRENAVSHLEPLISNFYGVLNLLDETVEDLIQGLKNIKGTFEHLHVPFTDLDDAIPILFGAAVSAFKPYQTAIESVKTAVRSLHGGGLNNVLEAYRPYIDTALFEGTQFQNVIALNKASVNIYESSRAVFKDIKYQLSDNKAVAVEALDKLADKIVTNLTELIGQLKRGSIDV</sequence>
<protein>
    <recommendedName>
        <fullName evidence="3">DUF2974 domain-containing protein</fullName>
    </recommendedName>
</protein>
<dbReference type="Proteomes" id="UP000559885">
    <property type="component" value="Unassembled WGS sequence"/>
</dbReference>
<dbReference type="SUPFAM" id="SSF53474">
    <property type="entry name" value="alpha/beta-Hydrolases"/>
    <property type="match status" value="1"/>
</dbReference>
<dbReference type="EMBL" id="JAARRM010000007">
    <property type="protein sequence ID" value="MBC1522398.1"/>
    <property type="molecule type" value="Genomic_DNA"/>
</dbReference>
<gene>
    <name evidence="1" type="ORF">HB912_12140</name>
</gene>
<dbReference type="RefSeq" id="WP_185374933.1">
    <property type="nucleotide sequence ID" value="NZ_JAARRM010000007.1"/>
</dbReference>
<comment type="caution">
    <text evidence="1">The sequence shown here is derived from an EMBL/GenBank/DDBJ whole genome shotgun (WGS) entry which is preliminary data.</text>
</comment>
<evidence type="ECO:0000313" key="1">
    <source>
        <dbReference type="EMBL" id="MBC1522398.1"/>
    </source>
</evidence>
<dbReference type="NCBIfam" id="NF047388">
    <property type="entry name" value="SA1320_fam"/>
    <property type="match status" value="1"/>
</dbReference>
<name>A0A841ZT17_9LIST</name>
<reference evidence="1 2" key="1">
    <citation type="submission" date="2020-03" db="EMBL/GenBank/DDBJ databases">
        <title>Soil Listeria distribution.</title>
        <authorList>
            <person name="Liao J."/>
            <person name="Wiedmann M."/>
        </authorList>
    </citation>
    <scope>NUCLEOTIDE SEQUENCE [LARGE SCALE GENOMIC DNA]</scope>
    <source>
        <strain evidence="1 2">FSL L7-1507</strain>
    </source>
</reference>
<evidence type="ECO:0008006" key="3">
    <source>
        <dbReference type="Google" id="ProtNLM"/>
    </source>
</evidence>
<organism evidence="1 2">
    <name type="scientific">Listeria aquatica</name>
    <dbReference type="NCBI Taxonomy" id="1494960"/>
    <lineage>
        <taxon>Bacteria</taxon>
        <taxon>Bacillati</taxon>
        <taxon>Bacillota</taxon>
        <taxon>Bacilli</taxon>
        <taxon>Bacillales</taxon>
        <taxon>Listeriaceae</taxon>
        <taxon>Listeria</taxon>
    </lineage>
</organism>
<proteinExistence type="predicted"/>
<evidence type="ECO:0000313" key="2">
    <source>
        <dbReference type="Proteomes" id="UP000559885"/>
    </source>
</evidence>
<accession>A0A841ZT17</accession>